<feature type="domain" description="Disease resistance protein winged helix" evidence="8">
    <location>
        <begin position="378"/>
        <end position="450"/>
    </location>
</feature>
<keyword evidence="4" id="KW-0611">Plant defense</keyword>
<feature type="domain" description="R13L1/DRL21-like LRR repeat region" evidence="10">
    <location>
        <begin position="858"/>
        <end position="922"/>
    </location>
</feature>
<evidence type="ECO:0000313" key="12">
    <source>
        <dbReference type="Proteomes" id="UP001153076"/>
    </source>
</evidence>
<feature type="domain" description="Disease resistance N-terminal" evidence="7">
    <location>
        <begin position="10"/>
        <end position="92"/>
    </location>
</feature>
<keyword evidence="1" id="KW-0433">Leucine-rich repeat</keyword>
<dbReference type="GO" id="GO:0051707">
    <property type="term" value="P:response to other organism"/>
    <property type="evidence" value="ECO:0007669"/>
    <property type="project" value="UniProtKB-ARBA"/>
</dbReference>
<evidence type="ECO:0000256" key="2">
    <source>
        <dbReference type="ARBA" id="ARBA00022737"/>
    </source>
</evidence>
<dbReference type="PRINTS" id="PR00364">
    <property type="entry name" value="DISEASERSIST"/>
</dbReference>
<proteinExistence type="predicted"/>
<dbReference type="Pfam" id="PF18052">
    <property type="entry name" value="Rx_N"/>
    <property type="match status" value="1"/>
</dbReference>
<dbReference type="GO" id="GO:0006952">
    <property type="term" value="P:defense response"/>
    <property type="evidence" value="ECO:0007669"/>
    <property type="project" value="UniProtKB-KW"/>
</dbReference>
<dbReference type="Proteomes" id="UP001153076">
    <property type="component" value="Unassembled WGS sequence"/>
</dbReference>
<dbReference type="Pfam" id="PF00931">
    <property type="entry name" value="NB-ARC"/>
    <property type="match status" value="1"/>
</dbReference>
<dbReference type="EMBL" id="JAKOGI010000147">
    <property type="protein sequence ID" value="KAJ8442108.1"/>
    <property type="molecule type" value="Genomic_DNA"/>
</dbReference>
<accession>A0A9Q1QGZ6</accession>
<reference evidence="11" key="1">
    <citation type="submission" date="2022-04" db="EMBL/GenBank/DDBJ databases">
        <title>Carnegiea gigantea Genome sequencing and assembly v2.</title>
        <authorList>
            <person name="Copetti D."/>
            <person name="Sanderson M.J."/>
            <person name="Burquez A."/>
            <person name="Wojciechowski M.F."/>
        </authorList>
    </citation>
    <scope>NUCLEOTIDE SEQUENCE</scope>
    <source>
        <strain evidence="11">SGP5-SGP5p</strain>
        <tissue evidence="11">Aerial part</tissue>
    </source>
</reference>
<dbReference type="Pfam" id="PF25019">
    <property type="entry name" value="LRR_R13L1-DRL21"/>
    <property type="match status" value="1"/>
</dbReference>
<name>A0A9Q1QGZ6_9CARY</name>
<dbReference type="Gene3D" id="3.80.10.10">
    <property type="entry name" value="Ribonuclease Inhibitor"/>
    <property type="match status" value="2"/>
</dbReference>
<evidence type="ECO:0000256" key="4">
    <source>
        <dbReference type="ARBA" id="ARBA00022821"/>
    </source>
</evidence>
<keyword evidence="5" id="KW-0067">ATP-binding</keyword>
<evidence type="ECO:0000259" key="9">
    <source>
        <dbReference type="Pfam" id="PF23598"/>
    </source>
</evidence>
<dbReference type="SUPFAM" id="SSF52540">
    <property type="entry name" value="P-loop containing nucleoside triphosphate hydrolases"/>
    <property type="match status" value="1"/>
</dbReference>
<evidence type="ECO:0000256" key="5">
    <source>
        <dbReference type="ARBA" id="ARBA00022840"/>
    </source>
</evidence>
<evidence type="ECO:0000259" key="7">
    <source>
        <dbReference type="Pfam" id="PF18052"/>
    </source>
</evidence>
<evidence type="ECO:0000313" key="11">
    <source>
        <dbReference type="EMBL" id="KAJ8442108.1"/>
    </source>
</evidence>
<dbReference type="GO" id="GO:0005524">
    <property type="term" value="F:ATP binding"/>
    <property type="evidence" value="ECO:0007669"/>
    <property type="project" value="UniProtKB-KW"/>
</dbReference>
<keyword evidence="2" id="KW-0677">Repeat</keyword>
<dbReference type="Gene3D" id="1.20.5.4130">
    <property type="match status" value="1"/>
</dbReference>
<dbReference type="InterPro" id="IPR032675">
    <property type="entry name" value="LRR_dom_sf"/>
</dbReference>
<dbReference type="Gene3D" id="1.10.10.10">
    <property type="entry name" value="Winged helix-like DNA-binding domain superfamily/Winged helix DNA-binding domain"/>
    <property type="match status" value="1"/>
</dbReference>
<dbReference type="InterPro" id="IPR036388">
    <property type="entry name" value="WH-like_DNA-bd_sf"/>
</dbReference>
<evidence type="ECO:0000259" key="6">
    <source>
        <dbReference type="Pfam" id="PF00931"/>
    </source>
</evidence>
<comment type="caution">
    <text evidence="11">The sequence shown here is derived from an EMBL/GenBank/DDBJ whole genome shotgun (WGS) entry which is preliminary data.</text>
</comment>
<dbReference type="Gene3D" id="3.40.50.300">
    <property type="entry name" value="P-loop containing nucleotide triphosphate hydrolases"/>
    <property type="match status" value="1"/>
</dbReference>
<dbReference type="GO" id="GO:0043531">
    <property type="term" value="F:ADP binding"/>
    <property type="evidence" value="ECO:0007669"/>
    <property type="project" value="InterPro"/>
</dbReference>
<evidence type="ECO:0000259" key="10">
    <source>
        <dbReference type="Pfam" id="PF25019"/>
    </source>
</evidence>
<dbReference type="PANTHER" id="PTHR36766">
    <property type="entry name" value="PLANT BROAD-SPECTRUM MILDEW RESISTANCE PROTEIN RPW8"/>
    <property type="match status" value="1"/>
</dbReference>
<dbReference type="PANTHER" id="PTHR36766:SF40">
    <property type="entry name" value="DISEASE RESISTANCE PROTEIN RGA3"/>
    <property type="match status" value="1"/>
</dbReference>
<organism evidence="11 12">
    <name type="scientific">Carnegiea gigantea</name>
    <dbReference type="NCBI Taxonomy" id="171969"/>
    <lineage>
        <taxon>Eukaryota</taxon>
        <taxon>Viridiplantae</taxon>
        <taxon>Streptophyta</taxon>
        <taxon>Embryophyta</taxon>
        <taxon>Tracheophyta</taxon>
        <taxon>Spermatophyta</taxon>
        <taxon>Magnoliopsida</taxon>
        <taxon>eudicotyledons</taxon>
        <taxon>Gunneridae</taxon>
        <taxon>Pentapetalae</taxon>
        <taxon>Caryophyllales</taxon>
        <taxon>Cactineae</taxon>
        <taxon>Cactaceae</taxon>
        <taxon>Cactoideae</taxon>
        <taxon>Echinocereeae</taxon>
        <taxon>Carnegiea</taxon>
    </lineage>
</organism>
<gene>
    <name evidence="11" type="ORF">Cgig2_007946</name>
</gene>
<dbReference type="InterPro" id="IPR002182">
    <property type="entry name" value="NB-ARC"/>
</dbReference>
<dbReference type="InterPro" id="IPR058922">
    <property type="entry name" value="WHD_DRP"/>
</dbReference>
<sequence>MALEALATDVINSLGEKLFSAAVKEILCAANTESHIKSLANTKAMIEAVLLDADAQEGHSRVQRLELETLSRLLDKIDDLLDEKATRFELKKLAAASGFKDQVRWFFSSDMNPVVSLRRDVRQIKDVFKKLESITKDRALFDSYLSRKLTKPKTHALLNLETGSHIISEVVVGRECDRDNIIRRLFDSSSSFSVMAIVGIGGMGKTTLAQYVCNDERMKKHFNQPLWVYATRGFSVNEILEKILVCMGEKIQQPSTKESLQQLLLKKIERCKYLLVLDDIWDDDNSLSKKWEELRNVLVCGGVGSKEILEGCPKVPLVIRAIGGLLREQEPTKDKWQAFRDGPLEDLSSAVPDIMESLKLSYNQLDPRLKLCFAYCSLFPRGWEFNKDELIHQRIALGYVEAQYRTQNLEEAGEENVLSLMNRGFFQNAENDEFRCITGFRMHDMMYDLAVLVTGSKYKMLDTGSVDTGHELDERVCHVSFGKAVENLLPLLPKNKENLQSLLLLHFWSNPSELQLNGLPRLRHLRMLKLTLGGSRELPGSMGKLIHLRHLDLSMSTIRKLPNSITQLVNLLSLDLNHCDDLVELPRDIRKLVKLRHLNLYGCVGLSHMPLGLGNLTNLQTLRRFVVRTGNRSNNNGVGGLDELNCLNNLKGELELVLDSDFDHEGANLKEKKKLVCLIIDMCFRQSKEKSEIMLEGLQPHPNLRRLWIGLYNGERLPSWMMSWGQLPYNSLPNLVRIQLFDFNNCTYLCSFGRLPHLKFLTLATMHQLEYVENRSTTTGSPHPAPSNPLATASTPNPLFPSLEELALWSMPKLKGWRKIMGTSCGKEESQILQNCGYYSAFPRLKKLDFVGVGLEVVPEEFRDLSALESLGLYSYDELKELPEWIDTLTSLKELSIVKCPKLKSLPKQMANLTKLESLDILACPILWERCQKPTGEDWPLIQDVPHIEKELKNQQKIMPLYTIPKRAKKVFRYLLAMLSSLSCVAL</sequence>
<feature type="domain" description="Disease resistance R13L4/SHOC-2-like LRR" evidence="9">
    <location>
        <begin position="517"/>
        <end position="769"/>
    </location>
</feature>
<protein>
    <submittedName>
        <fullName evidence="11">Uncharacterized protein</fullName>
    </submittedName>
</protein>
<dbReference type="InterPro" id="IPR041118">
    <property type="entry name" value="Rx_N"/>
</dbReference>
<evidence type="ECO:0000256" key="1">
    <source>
        <dbReference type="ARBA" id="ARBA00022614"/>
    </source>
</evidence>
<keyword evidence="3" id="KW-0547">Nucleotide-binding</keyword>
<feature type="domain" description="NB-ARC" evidence="6">
    <location>
        <begin position="178"/>
        <end position="298"/>
    </location>
</feature>
<dbReference type="InterPro" id="IPR055414">
    <property type="entry name" value="LRR_R13L4/SHOC2-like"/>
</dbReference>
<dbReference type="SUPFAM" id="SSF52058">
    <property type="entry name" value="L domain-like"/>
    <property type="match status" value="1"/>
</dbReference>
<dbReference type="InterPro" id="IPR056789">
    <property type="entry name" value="LRR_R13L1-DRL21"/>
</dbReference>
<keyword evidence="12" id="KW-1185">Reference proteome</keyword>
<evidence type="ECO:0000259" key="8">
    <source>
        <dbReference type="Pfam" id="PF23559"/>
    </source>
</evidence>
<evidence type="ECO:0000256" key="3">
    <source>
        <dbReference type="ARBA" id="ARBA00022741"/>
    </source>
</evidence>
<dbReference type="InterPro" id="IPR027417">
    <property type="entry name" value="P-loop_NTPase"/>
</dbReference>
<dbReference type="Pfam" id="PF23598">
    <property type="entry name" value="LRR_14"/>
    <property type="match status" value="1"/>
</dbReference>
<dbReference type="Pfam" id="PF23559">
    <property type="entry name" value="WHD_DRP"/>
    <property type="match status" value="1"/>
</dbReference>
<dbReference type="AlphaFoldDB" id="A0A9Q1QGZ6"/>
<dbReference type="OrthoDB" id="5279713at2759"/>